<dbReference type="EMBL" id="MTHD01000001">
    <property type="protein sequence ID" value="OMG56932.1"/>
    <property type="molecule type" value="Genomic_DNA"/>
</dbReference>
<comment type="caution">
    <text evidence="2">The sequence shown here is derived from an EMBL/GenBank/DDBJ whole genome shotgun (WGS) entry which is preliminary data.</text>
</comment>
<protein>
    <submittedName>
        <fullName evidence="2">Uncharacterized protein</fullName>
    </submittedName>
</protein>
<dbReference type="STRING" id="418702.BJN45_04180"/>
<feature type="signal peptide" evidence="1">
    <location>
        <begin position="1"/>
        <end position="20"/>
    </location>
</feature>
<gene>
    <name evidence="2" type="ORF">BJN45_04180</name>
</gene>
<reference evidence="2 3" key="1">
    <citation type="submission" date="2016-10" db="EMBL/GenBank/DDBJ databases">
        <title>Alkaliphiles isolated from bioreactors.</title>
        <authorList>
            <person name="Salah Z."/>
            <person name="Rout S.P."/>
            <person name="Humphreys P.N."/>
        </authorList>
    </citation>
    <scope>NUCLEOTIDE SEQUENCE [LARGE SCALE GENOMIC DNA]</scope>
    <source>
        <strain evidence="2 3">ZS02</strain>
    </source>
</reference>
<evidence type="ECO:0000313" key="3">
    <source>
        <dbReference type="Proteomes" id="UP000187526"/>
    </source>
</evidence>
<dbReference type="Proteomes" id="UP000187526">
    <property type="component" value="Unassembled WGS sequence"/>
</dbReference>
<feature type="chain" id="PRO_5013068315" evidence="1">
    <location>
        <begin position="21"/>
        <end position="139"/>
    </location>
</feature>
<name>A0A1R1IEA8_9RHOO</name>
<accession>A0A1R1IEA8</accession>
<keyword evidence="3" id="KW-1185">Reference proteome</keyword>
<dbReference type="AlphaFoldDB" id="A0A1R1IEA8"/>
<evidence type="ECO:0000256" key="1">
    <source>
        <dbReference type="SAM" id="SignalP"/>
    </source>
</evidence>
<sequence length="139" mass="14824">MGIAALSLGTGGCSTTGANAFTLATNTTLTWNVALGAAAAIYLIYDPLAPNWEIEEAKLSGETYRLSMKMKRFHTGGSGEALQVLKRRASQLQQENGHAGYQIAEYTEGIDSQTLGARRVAGGTIRFIKHEVADSFALN</sequence>
<proteinExistence type="predicted"/>
<keyword evidence="1" id="KW-0732">Signal</keyword>
<organism evidence="2 3">
    <name type="scientific">Azonexus hydrophilus</name>
    <dbReference type="NCBI Taxonomy" id="418702"/>
    <lineage>
        <taxon>Bacteria</taxon>
        <taxon>Pseudomonadati</taxon>
        <taxon>Pseudomonadota</taxon>
        <taxon>Betaproteobacteria</taxon>
        <taxon>Rhodocyclales</taxon>
        <taxon>Azonexaceae</taxon>
        <taxon>Azonexus</taxon>
    </lineage>
</organism>
<evidence type="ECO:0000313" key="2">
    <source>
        <dbReference type="EMBL" id="OMG56932.1"/>
    </source>
</evidence>